<dbReference type="AlphaFoldDB" id="A0A5M3N0G2"/>
<dbReference type="GO" id="GO:0019441">
    <property type="term" value="P:L-tryptophan catabolic process to kynurenine"/>
    <property type="evidence" value="ECO:0007669"/>
    <property type="project" value="InterPro"/>
</dbReference>
<dbReference type="GO" id="GO:0046872">
    <property type="term" value="F:metal ion binding"/>
    <property type="evidence" value="ECO:0007669"/>
    <property type="project" value="UniProtKB-KW"/>
</dbReference>
<gene>
    <name evidence="5" type="ORF">CONPUDRAFT_48837</name>
</gene>
<evidence type="ECO:0000256" key="3">
    <source>
        <dbReference type="ARBA" id="ARBA00023004"/>
    </source>
</evidence>
<dbReference type="InterPro" id="IPR000898">
    <property type="entry name" value="Indolamine_dOase"/>
</dbReference>
<comment type="caution">
    <text evidence="5">The sequence shown here is derived from an EMBL/GenBank/DDBJ whole genome shotgun (WGS) entry which is preliminary data.</text>
</comment>
<keyword evidence="3 4" id="KW-0408">Iron</keyword>
<name>A0A5M3N0G2_CONPW</name>
<keyword evidence="5" id="KW-0223">Dioxygenase</keyword>
<reference evidence="6" key="1">
    <citation type="journal article" date="2012" name="Science">
        <title>The Paleozoic origin of enzymatic lignin decomposition reconstructed from 31 fungal genomes.</title>
        <authorList>
            <person name="Floudas D."/>
            <person name="Binder M."/>
            <person name="Riley R."/>
            <person name="Barry K."/>
            <person name="Blanchette R.A."/>
            <person name="Henrissat B."/>
            <person name="Martinez A.T."/>
            <person name="Otillar R."/>
            <person name="Spatafora J.W."/>
            <person name="Yadav J.S."/>
            <person name="Aerts A."/>
            <person name="Benoit I."/>
            <person name="Boyd A."/>
            <person name="Carlson A."/>
            <person name="Copeland A."/>
            <person name="Coutinho P.M."/>
            <person name="de Vries R.P."/>
            <person name="Ferreira P."/>
            <person name="Findley K."/>
            <person name="Foster B."/>
            <person name="Gaskell J."/>
            <person name="Glotzer D."/>
            <person name="Gorecki P."/>
            <person name="Heitman J."/>
            <person name="Hesse C."/>
            <person name="Hori C."/>
            <person name="Igarashi K."/>
            <person name="Jurgens J.A."/>
            <person name="Kallen N."/>
            <person name="Kersten P."/>
            <person name="Kohler A."/>
            <person name="Kuees U."/>
            <person name="Kumar T.K.A."/>
            <person name="Kuo A."/>
            <person name="LaButti K."/>
            <person name="Larrondo L.F."/>
            <person name="Lindquist E."/>
            <person name="Ling A."/>
            <person name="Lombard V."/>
            <person name="Lucas S."/>
            <person name="Lundell T."/>
            <person name="Martin R."/>
            <person name="McLaughlin D.J."/>
            <person name="Morgenstern I."/>
            <person name="Morin E."/>
            <person name="Murat C."/>
            <person name="Nagy L.G."/>
            <person name="Nolan M."/>
            <person name="Ohm R.A."/>
            <person name="Patyshakuliyeva A."/>
            <person name="Rokas A."/>
            <person name="Ruiz-Duenas F.J."/>
            <person name="Sabat G."/>
            <person name="Salamov A."/>
            <person name="Samejima M."/>
            <person name="Schmutz J."/>
            <person name="Slot J.C."/>
            <person name="St John F."/>
            <person name="Stenlid J."/>
            <person name="Sun H."/>
            <person name="Sun S."/>
            <person name="Syed K."/>
            <person name="Tsang A."/>
            <person name="Wiebenga A."/>
            <person name="Young D."/>
            <person name="Pisabarro A."/>
            <person name="Eastwood D.C."/>
            <person name="Martin F."/>
            <person name="Cullen D."/>
            <person name="Grigoriev I.V."/>
            <person name="Hibbett D.S."/>
        </authorList>
    </citation>
    <scope>NUCLEOTIDE SEQUENCE [LARGE SCALE GENOMIC DNA]</scope>
    <source>
        <strain evidence="6">RWD-64-598 SS2</strain>
    </source>
</reference>
<evidence type="ECO:0000256" key="2">
    <source>
        <dbReference type="ARBA" id="ARBA00022723"/>
    </source>
</evidence>
<feature type="binding site" description="proximal binding residue" evidence="4">
    <location>
        <position position="380"/>
    </location>
    <ligand>
        <name>heme b</name>
        <dbReference type="ChEBI" id="CHEBI:60344"/>
    </ligand>
    <ligandPart>
        <name>Fe</name>
        <dbReference type="ChEBI" id="CHEBI:18248"/>
    </ligandPart>
</feature>
<dbReference type="GO" id="GO:0020037">
    <property type="term" value="F:heme binding"/>
    <property type="evidence" value="ECO:0007669"/>
    <property type="project" value="InterPro"/>
</dbReference>
<evidence type="ECO:0000256" key="4">
    <source>
        <dbReference type="PIRSR" id="PIRSR600898-1"/>
    </source>
</evidence>
<comment type="similarity">
    <text evidence="1">Belongs to the indoleamine 2,3-dioxygenase family.</text>
</comment>
<dbReference type="KEGG" id="cput:CONPUDRAFT_48837"/>
<keyword evidence="4" id="KW-0349">Heme</keyword>
<dbReference type="GeneID" id="19207299"/>
<dbReference type="GO" id="GO:0034354">
    <property type="term" value="P:'de novo' NAD+ biosynthetic process from L-tryptophan"/>
    <property type="evidence" value="ECO:0007669"/>
    <property type="project" value="TreeGrafter"/>
</dbReference>
<keyword evidence="6" id="KW-1185">Reference proteome</keyword>
<dbReference type="EMBL" id="JH711574">
    <property type="protein sequence ID" value="EIW84858.1"/>
    <property type="molecule type" value="Genomic_DNA"/>
</dbReference>
<keyword evidence="2 4" id="KW-0479">Metal-binding</keyword>
<accession>A0A5M3N0G2</accession>
<dbReference type="OrthoDB" id="540174at2759"/>
<dbReference type="PANTHER" id="PTHR28657:SF5">
    <property type="entry name" value="INDOLEAMINE 2,3-DIOXYGENASE"/>
    <property type="match status" value="1"/>
</dbReference>
<protein>
    <submittedName>
        <fullName evidence="5">Indoleamine 2,3-dioxygenase</fullName>
    </submittedName>
</protein>
<evidence type="ECO:0000313" key="6">
    <source>
        <dbReference type="Proteomes" id="UP000053558"/>
    </source>
</evidence>
<dbReference type="SUPFAM" id="SSF140959">
    <property type="entry name" value="Indolic compounds 2,3-dioxygenase-like"/>
    <property type="match status" value="1"/>
</dbReference>
<sequence length="447" mass="50094">MSIRSSNVGYTSPSDFDVNIRTNTGFYPTAPLPRLPNGFAVWENALSTAKDKLVLGEDIPDNDHAQRATGERWREQIRTLPVIRTDVLNTDKQLLRRAHKVLTFLVHFYAHSIPPNELSGPITIPRSLVSPLLQVSKELGMAPVVTFSDVVSWNWEYINPELPFSAENVRFGVDLFGGSEDERNFFAGNGLVEIRGVEMLQIFNDYQLIPDVSSPSSMGKVNRLLARLTTIIQEISEIITSMRNTVDPQMFYWEVRPWLNGSGAGNRPEWIYEGVPDTSVLDLDGPSAGQSGVMHAVDTFLDIDHKLKARRQPAPSEENKRADRGFMERMRRYMPGRHRDYLSSLAANPRPVRELANNSPAIKDSYNGAVMALKKLRDAHVRIATLYVISMARSNPPPGCPLYAMQQRMERERAQQRGPATGTGGTQLSMLLKAGRDATHRAVLKND</sequence>
<dbReference type="OMA" id="SNKIMEP"/>
<dbReference type="Pfam" id="PF01231">
    <property type="entry name" value="IDO"/>
    <property type="match status" value="1"/>
</dbReference>
<dbReference type="GO" id="GO:0033754">
    <property type="term" value="F:indoleamine 2,3-dioxygenase activity"/>
    <property type="evidence" value="ECO:0007669"/>
    <property type="project" value="TreeGrafter"/>
</dbReference>
<dbReference type="RefSeq" id="XP_007764107.1">
    <property type="nucleotide sequence ID" value="XM_007765917.1"/>
</dbReference>
<dbReference type="Proteomes" id="UP000053558">
    <property type="component" value="Unassembled WGS sequence"/>
</dbReference>
<evidence type="ECO:0000313" key="5">
    <source>
        <dbReference type="EMBL" id="EIW84858.1"/>
    </source>
</evidence>
<dbReference type="PANTHER" id="PTHR28657">
    <property type="entry name" value="INDOLEAMINE 2,3-DIOXYGENASE"/>
    <property type="match status" value="1"/>
</dbReference>
<dbReference type="Gene3D" id="1.20.58.480">
    <property type="match status" value="1"/>
</dbReference>
<evidence type="ECO:0000256" key="1">
    <source>
        <dbReference type="ARBA" id="ARBA00007119"/>
    </source>
</evidence>
<organism evidence="5 6">
    <name type="scientific">Coniophora puteana (strain RWD-64-598)</name>
    <name type="common">Brown rot fungus</name>
    <dbReference type="NCBI Taxonomy" id="741705"/>
    <lineage>
        <taxon>Eukaryota</taxon>
        <taxon>Fungi</taxon>
        <taxon>Dikarya</taxon>
        <taxon>Basidiomycota</taxon>
        <taxon>Agaricomycotina</taxon>
        <taxon>Agaricomycetes</taxon>
        <taxon>Agaricomycetidae</taxon>
        <taxon>Boletales</taxon>
        <taxon>Coniophorineae</taxon>
        <taxon>Coniophoraceae</taxon>
        <taxon>Coniophora</taxon>
    </lineage>
</organism>
<dbReference type="InterPro" id="IPR037217">
    <property type="entry name" value="Trp/Indoleamine_2_3_dOase-like"/>
</dbReference>
<keyword evidence="5" id="KW-0560">Oxidoreductase</keyword>
<dbReference type="GO" id="GO:0005737">
    <property type="term" value="C:cytoplasm"/>
    <property type="evidence" value="ECO:0007669"/>
    <property type="project" value="TreeGrafter"/>
</dbReference>
<proteinExistence type="inferred from homology"/>